<gene>
    <name evidence="1" type="ORF">CIK83_17420</name>
</gene>
<name>A0A368LGB2_9VIBR</name>
<dbReference type="AlphaFoldDB" id="A0A368LGB2"/>
<evidence type="ECO:0000313" key="1">
    <source>
        <dbReference type="EMBL" id="RCS68690.1"/>
    </source>
</evidence>
<dbReference type="Pfam" id="PF19456">
    <property type="entry name" value="MobI"/>
    <property type="match status" value="1"/>
</dbReference>
<organism evidence="1 2">
    <name type="scientific">Vibrio casei</name>
    <dbReference type="NCBI Taxonomy" id="673372"/>
    <lineage>
        <taxon>Bacteria</taxon>
        <taxon>Pseudomonadati</taxon>
        <taxon>Pseudomonadota</taxon>
        <taxon>Gammaproteobacteria</taxon>
        <taxon>Vibrionales</taxon>
        <taxon>Vibrionaceae</taxon>
        <taxon>Vibrio</taxon>
    </lineage>
</organism>
<protein>
    <submittedName>
        <fullName evidence="1">Uncharacterized protein</fullName>
    </submittedName>
</protein>
<evidence type="ECO:0000313" key="2">
    <source>
        <dbReference type="Proteomes" id="UP000252479"/>
    </source>
</evidence>
<reference evidence="1 2" key="1">
    <citation type="journal article" date="2017" name="Elife">
        <title>Extensive horizontal gene transfer in cheese-associated bacteria.</title>
        <authorList>
            <person name="Bonham K.S."/>
            <person name="Wolfe B.E."/>
            <person name="Dutton R.J."/>
        </authorList>
    </citation>
    <scope>NUCLEOTIDE SEQUENCE [LARGE SCALE GENOMIC DNA]</scope>
    <source>
        <strain evidence="1 2">JB196</strain>
    </source>
</reference>
<accession>A0A368LGB2</accession>
<dbReference type="Proteomes" id="UP000252479">
    <property type="component" value="Unassembled WGS sequence"/>
</dbReference>
<dbReference type="EMBL" id="QPGL01000004">
    <property type="protein sequence ID" value="RCS68690.1"/>
    <property type="molecule type" value="Genomic_DNA"/>
</dbReference>
<proteinExistence type="predicted"/>
<dbReference type="InterPro" id="IPR045809">
    <property type="entry name" value="MobI"/>
</dbReference>
<comment type="caution">
    <text evidence="1">The sequence shown here is derived from an EMBL/GenBank/DDBJ whole genome shotgun (WGS) entry which is preliminary data.</text>
</comment>
<sequence length="187" mass="22146">MRFIMSKKTKRLQRLIEREFEDERFLFTDKMLEAESRGFVSTLDELVQNEILVVALDARKQADSYWEASLSAREDGDPNNYCYVGTRVRFLRGTLQFEWFKNRTKPGEGEGKPRKVYSTYIPKGSGYRYSRALFKKEPEWAQEEINTVEDRYALLRKRSALLSAIKKNLREYDKVVNKCFPNNEEDN</sequence>
<keyword evidence="2" id="KW-1185">Reference proteome</keyword>